<feature type="domain" description="DC1" evidence="2">
    <location>
        <begin position="176"/>
        <end position="220"/>
    </location>
</feature>
<evidence type="ECO:0000313" key="3">
    <source>
        <dbReference type="EMBL" id="KDO49997.1"/>
    </source>
</evidence>
<name>A0A067EFJ9_CITSI</name>
<protein>
    <recommendedName>
        <fullName evidence="2">DC1 domain-containing protein</fullName>
    </recommendedName>
</protein>
<dbReference type="AlphaFoldDB" id="A0A067EFJ9"/>
<dbReference type="Pfam" id="PF03107">
    <property type="entry name" value="C1_2"/>
    <property type="match status" value="2"/>
</dbReference>
<gene>
    <name evidence="3" type="ORF">CISIN_1g043047mg</name>
</gene>
<reference evidence="3 4" key="1">
    <citation type="submission" date="2014-04" db="EMBL/GenBank/DDBJ databases">
        <authorList>
            <consortium name="International Citrus Genome Consortium"/>
            <person name="Gmitter F."/>
            <person name="Chen C."/>
            <person name="Farmerie W."/>
            <person name="Harkins T."/>
            <person name="Desany B."/>
            <person name="Mohiuddin M."/>
            <person name="Kodira C."/>
            <person name="Borodovsky M."/>
            <person name="Lomsadze A."/>
            <person name="Burns P."/>
            <person name="Jenkins J."/>
            <person name="Prochnik S."/>
            <person name="Shu S."/>
            <person name="Chapman J."/>
            <person name="Pitluck S."/>
            <person name="Schmutz J."/>
            <person name="Rokhsar D."/>
        </authorList>
    </citation>
    <scope>NUCLEOTIDE SEQUENCE</scope>
</reference>
<dbReference type="InterPro" id="IPR046349">
    <property type="entry name" value="C1-like_sf"/>
</dbReference>
<sequence>MEIERYQFHKHPLTLCEIEGVDGPHCLVCDMGSFLDGYNCSNCEFHPEKCSVCDGKPSASASLPQVAQHNNHSHPLSLVTNESKALVKMIPFFFTVTTYNTHVRCVITETQFGERERYKHFSHRHLLVLLESKKSKCYACKRLNIQGQPAYGCDLCGFYRHQSCFELQKVIYLHQSHLHYLTLRDSSNSGKRVCKARGKHLNGLIYHCASCDFNLDLDCASQHPSMKKWKVSGDYESKYRV</sequence>
<dbReference type="PANTHER" id="PTHR46288">
    <property type="entry name" value="PHORBOL-ESTER/DAG-TYPE DOMAIN-CONTAINING PROTEIN"/>
    <property type="match status" value="1"/>
</dbReference>
<evidence type="ECO:0000313" key="4">
    <source>
        <dbReference type="Proteomes" id="UP000027120"/>
    </source>
</evidence>
<keyword evidence="1" id="KW-0677">Repeat</keyword>
<dbReference type="InterPro" id="IPR004146">
    <property type="entry name" value="DC1"/>
</dbReference>
<evidence type="ECO:0000259" key="2">
    <source>
        <dbReference type="Pfam" id="PF03107"/>
    </source>
</evidence>
<proteinExistence type="predicted"/>
<dbReference type="SUPFAM" id="SSF57889">
    <property type="entry name" value="Cysteine-rich domain"/>
    <property type="match status" value="1"/>
</dbReference>
<organism evidence="3 4">
    <name type="scientific">Citrus sinensis</name>
    <name type="common">Sweet orange</name>
    <name type="synonym">Citrus aurantium var. sinensis</name>
    <dbReference type="NCBI Taxonomy" id="2711"/>
    <lineage>
        <taxon>Eukaryota</taxon>
        <taxon>Viridiplantae</taxon>
        <taxon>Streptophyta</taxon>
        <taxon>Embryophyta</taxon>
        <taxon>Tracheophyta</taxon>
        <taxon>Spermatophyta</taxon>
        <taxon>Magnoliopsida</taxon>
        <taxon>eudicotyledons</taxon>
        <taxon>Gunneridae</taxon>
        <taxon>Pentapetalae</taxon>
        <taxon>rosids</taxon>
        <taxon>malvids</taxon>
        <taxon>Sapindales</taxon>
        <taxon>Rutaceae</taxon>
        <taxon>Aurantioideae</taxon>
        <taxon>Citrus</taxon>
    </lineage>
</organism>
<dbReference type="PANTHER" id="PTHR46288:SF27">
    <property type="entry name" value="CYSTEINE_HISTIDINE-RICH C1 DOMAIN FAMILY PROTEIN"/>
    <property type="match status" value="1"/>
</dbReference>
<dbReference type="Proteomes" id="UP000027120">
    <property type="component" value="Unassembled WGS sequence"/>
</dbReference>
<feature type="domain" description="DC1" evidence="2">
    <location>
        <begin position="121"/>
        <end position="164"/>
    </location>
</feature>
<dbReference type="EMBL" id="KK785094">
    <property type="protein sequence ID" value="KDO49997.1"/>
    <property type="molecule type" value="Genomic_DNA"/>
</dbReference>
<evidence type="ECO:0000256" key="1">
    <source>
        <dbReference type="ARBA" id="ARBA00022737"/>
    </source>
</evidence>
<accession>A0A067EFJ9</accession>
<keyword evidence="4" id="KW-1185">Reference proteome</keyword>